<dbReference type="PANTHER" id="PTHR10978">
    <property type="entry name" value="SUCCINATE DEHYDROGENASE CYTOCHROME B560 SUBUNIT"/>
    <property type="match status" value="1"/>
</dbReference>
<organism evidence="9 10">
    <name type="scientific">Geranomyces variabilis</name>
    <dbReference type="NCBI Taxonomy" id="109894"/>
    <lineage>
        <taxon>Eukaryota</taxon>
        <taxon>Fungi</taxon>
        <taxon>Fungi incertae sedis</taxon>
        <taxon>Chytridiomycota</taxon>
        <taxon>Chytridiomycota incertae sedis</taxon>
        <taxon>Chytridiomycetes</taxon>
        <taxon>Spizellomycetales</taxon>
        <taxon>Powellomycetaceae</taxon>
        <taxon>Geranomyces</taxon>
    </lineage>
</organism>
<dbReference type="GO" id="GO:0046872">
    <property type="term" value="F:metal ion binding"/>
    <property type="evidence" value="ECO:0007669"/>
    <property type="project" value="UniProtKB-KW"/>
</dbReference>
<evidence type="ECO:0000256" key="8">
    <source>
        <dbReference type="SAM" id="Phobius"/>
    </source>
</evidence>
<accession>A0AAD5XSP4</accession>
<sequence length="172" mass="18092">MAAFRRAAVTAPARMARISTSTPAARAVGGGVTDPDAAKPTLEIDPFAKAARLNRPMSPHLAIYKWEMTMIGSIMHRATGGAGSAIFYGGAIWYAIAPFHSATVVNLAHSLPVPMIIAAKVLLAAPIVYHSLNGIRHLTWDTAKALKVPDVFNTGYVVLAGTAIGTAYLALQ</sequence>
<dbReference type="InterPro" id="IPR034804">
    <property type="entry name" value="SQR/QFR_C/D"/>
</dbReference>
<dbReference type="PROSITE" id="PS01000">
    <property type="entry name" value="SDH_CYT_1"/>
    <property type="match status" value="1"/>
</dbReference>
<dbReference type="InterPro" id="IPR000701">
    <property type="entry name" value="SuccDH_FuR_B_TM-su"/>
</dbReference>
<evidence type="ECO:0000256" key="7">
    <source>
        <dbReference type="ARBA" id="ARBA00023136"/>
    </source>
</evidence>
<dbReference type="Gene3D" id="1.20.1300.10">
    <property type="entry name" value="Fumarate reductase/succinate dehydrogenase, transmembrane subunit"/>
    <property type="match status" value="1"/>
</dbReference>
<comment type="subcellular location">
    <subcellularLocation>
        <location evidence="1">Membrane</location>
        <topology evidence="1">Multi-pass membrane protein</topology>
    </subcellularLocation>
</comment>
<feature type="transmembrane region" description="Helical" evidence="8">
    <location>
        <begin position="151"/>
        <end position="171"/>
    </location>
</feature>
<keyword evidence="3 8" id="KW-0812">Transmembrane</keyword>
<dbReference type="EMBL" id="JADGJQ010000024">
    <property type="protein sequence ID" value="KAJ3178786.1"/>
    <property type="molecule type" value="Genomic_DNA"/>
</dbReference>
<dbReference type="InterPro" id="IPR018495">
    <property type="entry name" value="Succ_DH_cyt_bsu_CS"/>
</dbReference>
<dbReference type="InterPro" id="IPR014314">
    <property type="entry name" value="Succ_DH_cytb556"/>
</dbReference>
<proteinExistence type="predicted"/>
<dbReference type="GO" id="GO:0016020">
    <property type="term" value="C:membrane"/>
    <property type="evidence" value="ECO:0007669"/>
    <property type="project" value="UniProtKB-SubCell"/>
</dbReference>
<evidence type="ECO:0000256" key="4">
    <source>
        <dbReference type="ARBA" id="ARBA00022723"/>
    </source>
</evidence>
<dbReference type="PANTHER" id="PTHR10978:SF5">
    <property type="entry name" value="SUCCINATE DEHYDROGENASE CYTOCHROME B560 SUBUNIT, MITOCHONDRIAL"/>
    <property type="match status" value="1"/>
</dbReference>
<dbReference type="GO" id="GO:0006099">
    <property type="term" value="P:tricarboxylic acid cycle"/>
    <property type="evidence" value="ECO:0007669"/>
    <property type="project" value="InterPro"/>
</dbReference>
<name>A0AAD5XSP4_9FUNG</name>
<evidence type="ECO:0000256" key="2">
    <source>
        <dbReference type="ARBA" id="ARBA00022617"/>
    </source>
</evidence>
<evidence type="ECO:0000256" key="5">
    <source>
        <dbReference type="ARBA" id="ARBA00022989"/>
    </source>
</evidence>
<evidence type="ECO:0000256" key="1">
    <source>
        <dbReference type="ARBA" id="ARBA00004141"/>
    </source>
</evidence>
<keyword evidence="4" id="KW-0479">Metal-binding</keyword>
<keyword evidence="2" id="KW-0349">Heme</keyword>
<dbReference type="NCBIfam" id="TIGR02970">
    <property type="entry name" value="succ_dehyd_cytB"/>
    <property type="match status" value="1"/>
</dbReference>
<dbReference type="PROSITE" id="PS01001">
    <property type="entry name" value="SDH_CYT_2"/>
    <property type="match status" value="1"/>
</dbReference>
<dbReference type="GO" id="GO:0005739">
    <property type="term" value="C:mitochondrion"/>
    <property type="evidence" value="ECO:0007669"/>
    <property type="project" value="GOC"/>
</dbReference>
<reference evidence="9" key="1">
    <citation type="submission" date="2020-05" db="EMBL/GenBank/DDBJ databases">
        <title>Phylogenomic resolution of chytrid fungi.</title>
        <authorList>
            <person name="Stajich J.E."/>
            <person name="Amses K."/>
            <person name="Simmons R."/>
            <person name="Seto K."/>
            <person name="Myers J."/>
            <person name="Bonds A."/>
            <person name="Quandt C.A."/>
            <person name="Barry K."/>
            <person name="Liu P."/>
            <person name="Grigoriev I."/>
            <person name="Longcore J.E."/>
            <person name="James T.Y."/>
        </authorList>
    </citation>
    <scope>NUCLEOTIDE SEQUENCE</scope>
    <source>
        <strain evidence="9">JEL0379</strain>
    </source>
</reference>
<evidence type="ECO:0000256" key="6">
    <source>
        <dbReference type="ARBA" id="ARBA00023004"/>
    </source>
</evidence>
<feature type="transmembrane region" description="Helical" evidence="8">
    <location>
        <begin position="78"/>
        <end position="99"/>
    </location>
</feature>
<feature type="transmembrane region" description="Helical" evidence="8">
    <location>
        <begin position="111"/>
        <end position="130"/>
    </location>
</feature>
<dbReference type="CDD" id="cd03499">
    <property type="entry name" value="SQR_TypeC_SdhC"/>
    <property type="match status" value="1"/>
</dbReference>
<evidence type="ECO:0000256" key="3">
    <source>
        <dbReference type="ARBA" id="ARBA00022692"/>
    </source>
</evidence>
<keyword evidence="7 8" id="KW-0472">Membrane</keyword>
<dbReference type="Pfam" id="PF01127">
    <property type="entry name" value="Sdh_cyt"/>
    <property type="match status" value="1"/>
</dbReference>
<dbReference type="AlphaFoldDB" id="A0AAD5XSP4"/>
<keyword evidence="6" id="KW-0408">Iron</keyword>
<dbReference type="GO" id="GO:0009055">
    <property type="term" value="F:electron transfer activity"/>
    <property type="evidence" value="ECO:0007669"/>
    <property type="project" value="InterPro"/>
</dbReference>
<dbReference type="Proteomes" id="UP001212152">
    <property type="component" value="Unassembled WGS sequence"/>
</dbReference>
<evidence type="ECO:0000313" key="10">
    <source>
        <dbReference type="Proteomes" id="UP001212152"/>
    </source>
</evidence>
<keyword evidence="5 8" id="KW-1133">Transmembrane helix</keyword>
<dbReference type="SUPFAM" id="SSF81343">
    <property type="entry name" value="Fumarate reductase respiratory complex transmembrane subunits"/>
    <property type="match status" value="1"/>
</dbReference>
<gene>
    <name evidence="9" type="primary">SDH3</name>
    <name evidence="9" type="ORF">HDU87_003341</name>
</gene>
<keyword evidence="10" id="KW-1185">Reference proteome</keyword>
<dbReference type="GO" id="GO:0006121">
    <property type="term" value="P:mitochondrial electron transport, succinate to ubiquinone"/>
    <property type="evidence" value="ECO:0007669"/>
    <property type="project" value="TreeGrafter"/>
</dbReference>
<protein>
    <submittedName>
        <fullName evidence="9">Cytochrome b subunit of succinate dehydrogenase, Sdh3p</fullName>
    </submittedName>
</protein>
<evidence type="ECO:0000313" key="9">
    <source>
        <dbReference type="EMBL" id="KAJ3178786.1"/>
    </source>
</evidence>
<comment type="caution">
    <text evidence="9">The sequence shown here is derived from an EMBL/GenBank/DDBJ whole genome shotgun (WGS) entry which is preliminary data.</text>
</comment>